<proteinExistence type="predicted"/>
<keyword evidence="1" id="KW-1185">Reference proteome</keyword>
<organism evidence="1 2">
    <name type="scientific">Acrobeloides nanus</name>
    <dbReference type="NCBI Taxonomy" id="290746"/>
    <lineage>
        <taxon>Eukaryota</taxon>
        <taxon>Metazoa</taxon>
        <taxon>Ecdysozoa</taxon>
        <taxon>Nematoda</taxon>
        <taxon>Chromadorea</taxon>
        <taxon>Rhabditida</taxon>
        <taxon>Tylenchina</taxon>
        <taxon>Cephalobomorpha</taxon>
        <taxon>Cephaloboidea</taxon>
        <taxon>Cephalobidae</taxon>
        <taxon>Acrobeloides</taxon>
    </lineage>
</organism>
<accession>A0A914DMR8</accession>
<protein>
    <submittedName>
        <fullName evidence="2">Uncharacterized protein</fullName>
    </submittedName>
</protein>
<sequence>MRASIRERFLDASRPETIVLPDANRPEIKSGCMEMRIFGRESSGNRSEIVKMHYFLTLAHFRTAIIGNAIFELLAPL</sequence>
<evidence type="ECO:0000313" key="2">
    <source>
        <dbReference type="WBParaSite" id="ACRNAN_scaffold29387.g12068.t1"/>
    </source>
</evidence>
<evidence type="ECO:0000313" key="1">
    <source>
        <dbReference type="Proteomes" id="UP000887540"/>
    </source>
</evidence>
<reference evidence="2" key="1">
    <citation type="submission" date="2022-11" db="UniProtKB">
        <authorList>
            <consortium name="WormBaseParasite"/>
        </authorList>
    </citation>
    <scope>IDENTIFICATION</scope>
</reference>
<dbReference type="Proteomes" id="UP000887540">
    <property type="component" value="Unplaced"/>
</dbReference>
<dbReference type="WBParaSite" id="ACRNAN_scaffold29387.g12068.t1">
    <property type="protein sequence ID" value="ACRNAN_scaffold29387.g12068.t1"/>
    <property type="gene ID" value="ACRNAN_scaffold29387.g12068"/>
</dbReference>
<dbReference type="AlphaFoldDB" id="A0A914DMR8"/>
<name>A0A914DMR8_9BILA</name>